<gene>
    <name evidence="1" type="ordered locus">Aasi_1682</name>
</gene>
<protein>
    <submittedName>
        <fullName evidence="1">Uncharacterized protein</fullName>
    </submittedName>
</protein>
<name>C3L3T8_AMOA5</name>
<accession>C3L3T8</accession>
<evidence type="ECO:0000313" key="2">
    <source>
        <dbReference type="Proteomes" id="UP000001227"/>
    </source>
</evidence>
<dbReference type="EMBL" id="CP001102">
    <property type="protein sequence ID" value="ACP20979.1"/>
    <property type="molecule type" value="Genomic_DNA"/>
</dbReference>
<keyword evidence="2" id="KW-1185">Reference proteome</keyword>
<evidence type="ECO:0000313" key="1">
    <source>
        <dbReference type="EMBL" id="ACP20979.1"/>
    </source>
</evidence>
<dbReference type="Proteomes" id="UP000001227">
    <property type="component" value="Chromosome"/>
</dbReference>
<proteinExistence type="predicted"/>
<sequence length="62" mass="7150">MFSVFATSFATGLIARYGQDYAYLAERVQYLLKEDSIKAYTDRMKKEILLVPLVKPSKWDGL</sequence>
<reference evidence="1 2" key="1">
    <citation type="journal article" date="2010" name="J. Bacteriol.">
        <title>The genome of the amoeba symbiont 'Candidatus Amoebophilus asiaticus' reveals common mechanisms for host cell interaction among amoeba-associated bacteria.</title>
        <authorList>
            <person name="Schmitz-Esser S."/>
            <person name="Tischler P."/>
            <person name="Arnold R."/>
            <person name="Montanaro J."/>
            <person name="Wagner M."/>
            <person name="Rattei T."/>
            <person name="Horn M."/>
        </authorList>
    </citation>
    <scope>NUCLEOTIDE SEQUENCE [LARGE SCALE GENOMIC DNA]</scope>
    <source>
        <strain evidence="1 2">5a2</strain>
    </source>
</reference>
<dbReference type="HOGENOM" id="CLU_2893964_0_0_10"/>
<dbReference type="KEGG" id="aas:Aasi_1682"/>
<dbReference type="AlphaFoldDB" id="C3L3T8"/>
<dbReference type="RefSeq" id="WP_012472882.1">
    <property type="nucleotide sequence ID" value="NC_010830.1"/>
</dbReference>
<organism evidence="1 2">
    <name type="scientific">Amoebophilus asiaticus (strain 5a2)</name>
    <dbReference type="NCBI Taxonomy" id="452471"/>
    <lineage>
        <taxon>Bacteria</taxon>
        <taxon>Pseudomonadati</taxon>
        <taxon>Bacteroidota</taxon>
        <taxon>Cytophagia</taxon>
        <taxon>Cytophagales</taxon>
        <taxon>Amoebophilaceae</taxon>
        <taxon>Candidatus Amoebophilus</taxon>
    </lineage>
</organism>